<name>A0A2N5XZY0_9GAMM</name>
<keyword evidence="4 6" id="KW-1133">Transmembrane helix</keyword>
<feature type="transmembrane region" description="Helical" evidence="6">
    <location>
        <begin position="311"/>
        <end position="336"/>
    </location>
</feature>
<feature type="transmembrane region" description="Helical" evidence="6">
    <location>
        <begin position="154"/>
        <end position="172"/>
    </location>
</feature>
<evidence type="ECO:0000256" key="5">
    <source>
        <dbReference type="ARBA" id="ARBA00023136"/>
    </source>
</evidence>
<dbReference type="SUPFAM" id="SSF161070">
    <property type="entry name" value="SNF-like"/>
    <property type="match status" value="1"/>
</dbReference>
<evidence type="ECO:0000313" key="8">
    <source>
        <dbReference type="Proteomes" id="UP000234845"/>
    </source>
</evidence>
<feature type="transmembrane region" description="Helical" evidence="6">
    <location>
        <begin position="427"/>
        <end position="451"/>
    </location>
</feature>
<evidence type="ECO:0000256" key="6">
    <source>
        <dbReference type="SAM" id="Phobius"/>
    </source>
</evidence>
<feature type="transmembrane region" description="Helical" evidence="6">
    <location>
        <begin position="223"/>
        <end position="246"/>
    </location>
</feature>
<feature type="transmembrane region" description="Helical" evidence="6">
    <location>
        <begin position="179"/>
        <end position="199"/>
    </location>
</feature>
<dbReference type="PROSITE" id="PS50267">
    <property type="entry name" value="NA_NEUROTRAN_SYMP_3"/>
    <property type="match status" value="1"/>
</dbReference>
<comment type="caution">
    <text evidence="7">The sequence shown here is derived from an EMBL/GenBank/DDBJ whole genome shotgun (WGS) entry which is preliminary data.</text>
</comment>
<feature type="transmembrane region" description="Helical" evidence="6">
    <location>
        <begin position="92"/>
        <end position="121"/>
    </location>
</feature>
<feature type="transmembrane region" description="Helical" evidence="6">
    <location>
        <begin position="386"/>
        <end position="406"/>
    </location>
</feature>
<dbReference type="Proteomes" id="UP000234845">
    <property type="component" value="Unassembled WGS sequence"/>
</dbReference>
<feature type="transmembrane region" description="Helical" evidence="6">
    <location>
        <begin position="258"/>
        <end position="282"/>
    </location>
</feature>
<gene>
    <name evidence="7" type="ORF">CWI75_14695</name>
</gene>
<feature type="transmembrane region" description="Helical" evidence="6">
    <location>
        <begin position="348"/>
        <end position="366"/>
    </location>
</feature>
<keyword evidence="8" id="KW-1185">Reference proteome</keyword>
<dbReference type="RefSeq" id="WP_101522271.1">
    <property type="nucleotide sequence ID" value="NZ_PKLZ01000011.1"/>
</dbReference>
<dbReference type="NCBIfam" id="NF037979">
    <property type="entry name" value="Na_transp"/>
    <property type="match status" value="1"/>
</dbReference>
<dbReference type="InterPro" id="IPR037272">
    <property type="entry name" value="SNS_sf"/>
</dbReference>
<feature type="transmembrane region" description="Helical" evidence="6">
    <location>
        <begin position="48"/>
        <end position="71"/>
    </location>
</feature>
<evidence type="ECO:0000256" key="4">
    <source>
        <dbReference type="ARBA" id="ARBA00022989"/>
    </source>
</evidence>
<dbReference type="PANTHER" id="PTHR42948">
    <property type="entry name" value="TRANSPORTER"/>
    <property type="match status" value="1"/>
</dbReference>
<sequence>MTQGLLNPLGEWRSRMTFMLALTSATVGMGSVWRFSYLSGEYGGAPFVVAYVAWLLLLAVPLLIAELVLGAQGRGSVVESVGHAAERSQRSSFWVLMPWLACVAGVMLLALYTVVAGWALVYARDMYTGVFSAASVVNVGQYFNDLLRVGSRMLWWQSLFLGMVMLVVVAGVRRGLGLFAWVLVPTLLASLVLLVQYSMAHGDILAAGKFLFAVQPLDFNREAVLVALGQAFFTLGIGVGTGISFGSYAPVRIPIGRSVLAVALFDTLVAVTMGLVIFPLVFAHNLLPSMGPGLMFISLPYAFGNLVQGELFGALFFLLVALVALGACVAILEPIVGALKRQFSLRRLTAVVVAGSVIWLLAYAALSTLDAGAEHQGVDLFRLMDRLVGVVILPLVALATAVLVGWKIHKPLLRAQLYRETPLFFSLWHFLLRYIAPPAIALVLLGGLLSYGQL</sequence>
<dbReference type="AlphaFoldDB" id="A0A2N5XZY0"/>
<comment type="subcellular location">
    <subcellularLocation>
        <location evidence="1">Membrane</location>
        <topology evidence="1">Multi-pass membrane protein</topology>
    </subcellularLocation>
</comment>
<dbReference type="GO" id="GO:0016020">
    <property type="term" value="C:membrane"/>
    <property type="evidence" value="ECO:0007669"/>
    <property type="project" value="UniProtKB-SubCell"/>
</dbReference>
<keyword evidence="3 6" id="KW-0812">Transmembrane</keyword>
<dbReference type="PANTHER" id="PTHR42948:SF1">
    <property type="entry name" value="TRANSPORTER"/>
    <property type="match status" value="1"/>
</dbReference>
<feature type="transmembrane region" description="Helical" evidence="6">
    <location>
        <begin position="16"/>
        <end position="36"/>
    </location>
</feature>
<dbReference type="PRINTS" id="PR00176">
    <property type="entry name" value="NANEUSMPORT"/>
</dbReference>
<keyword evidence="2" id="KW-0813">Transport</keyword>
<reference evidence="8" key="1">
    <citation type="submission" date="2017-11" db="EMBL/GenBank/DDBJ databases">
        <title>The draft genome sequence of Chromatocurvus sp. F02.</title>
        <authorList>
            <person name="Du Z.-J."/>
            <person name="Chang Y.-Q."/>
        </authorList>
    </citation>
    <scope>NUCLEOTIDE SEQUENCE [LARGE SCALE GENOMIC DNA]</scope>
    <source>
        <strain evidence="8">F02</strain>
    </source>
</reference>
<proteinExistence type="predicted"/>
<dbReference type="InterPro" id="IPR000175">
    <property type="entry name" value="Na/ntran_symport"/>
</dbReference>
<organism evidence="7 8">
    <name type="scientific">Kineobactrum sediminis</name>
    <dbReference type="NCBI Taxonomy" id="1905677"/>
    <lineage>
        <taxon>Bacteria</taxon>
        <taxon>Pseudomonadati</taxon>
        <taxon>Pseudomonadota</taxon>
        <taxon>Gammaproteobacteria</taxon>
        <taxon>Cellvibrionales</taxon>
        <taxon>Halieaceae</taxon>
        <taxon>Kineobactrum</taxon>
    </lineage>
</organism>
<evidence type="ECO:0000256" key="1">
    <source>
        <dbReference type="ARBA" id="ARBA00004141"/>
    </source>
</evidence>
<evidence type="ECO:0000256" key="3">
    <source>
        <dbReference type="ARBA" id="ARBA00022692"/>
    </source>
</evidence>
<dbReference type="EMBL" id="PKLZ01000011">
    <property type="protein sequence ID" value="PLW81707.1"/>
    <property type="molecule type" value="Genomic_DNA"/>
</dbReference>
<protein>
    <submittedName>
        <fullName evidence="7">Sodium-dependent transporter</fullName>
    </submittedName>
</protein>
<dbReference type="InterPro" id="IPR047218">
    <property type="entry name" value="YocR/YhdH-like"/>
</dbReference>
<dbReference type="Pfam" id="PF00209">
    <property type="entry name" value="SNF"/>
    <property type="match status" value="2"/>
</dbReference>
<dbReference type="CDD" id="cd10336">
    <property type="entry name" value="SLC6sbd_Tyt1-Like"/>
    <property type="match status" value="1"/>
</dbReference>
<evidence type="ECO:0000313" key="7">
    <source>
        <dbReference type="EMBL" id="PLW81707.1"/>
    </source>
</evidence>
<keyword evidence="5 6" id="KW-0472">Membrane</keyword>
<dbReference type="OrthoDB" id="9762833at2"/>
<accession>A0A2N5XZY0</accession>
<evidence type="ECO:0000256" key="2">
    <source>
        <dbReference type="ARBA" id="ARBA00022448"/>
    </source>
</evidence>